<dbReference type="EMBL" id="LKEB01000093">
    <property type="protein sequence ID" value="ROV91098.1"/>
    <property type="molecule type" value="Genomic_DNA"/>
</dbReference>
<dbReference type="Proteomes" id="UP000285146">
    <property type="component" value="Unassembled WGS sequence"/>
</dbReference>
<dbReference type="Pfam" id="PF14479">
    <property type="entry name" value="HeLo"/>
    <property type="match status" value="1"/>
</dbReference>
<proteinExistence type="predicted"/>
<dbReference type="AlphaFoldDB" id="A0A423VJG2"/>
<reference evidence="3 4" key="1">
    <citation type="submission" date="2015-09" db="EMBL/GenBank/DDBJ databases">
        <title>Host preference determinants of Valsa canker pathogens revealed by comparative genomics.</title>
        <authorList>
            <person name="Yin Z."/>
            <person name="Huang L."/>
        </authorList>
    </citation>
    <scope>NUCLEOTIDE SEQUENCE [LARGE SCALE GENOMIC DNA]</scope>
    <source>
        <strain evidence="3 4">SXYLt</strain>
    </source>
</reference>
<feature type="compositionally biased region" description="Basic and acidic residues" evidence="1">
    <location>
        <begin position="322"/>
        <end position="352"/>
    </location>
</feature>
<dbReference type="InterPro" id="IPR029498">
    <property type="entry name" value="HeLo_dom"/>
</dbReference>
<feature type="region of interest" description="Disordered" evidence="1">
    <location>
        <begin position="189"/>
        <end position="255"/>
    </location>
</feature>
<protein>
    <recommendedName>
        <fullName evidence="2">Prion-inhibition and propagation HeLo domain-containing protein</fullName>
    </recommendedName>
</protein>
<dbReference type="InParanoid" id="A0A423VJG2"/>
<evidence type="ECO:0000256" key="1">
    <source>
        <dbReference type="SAM" id="MobiDB-lite"/>
    </source>
</evidence>
<feature type="compositionally biased region" description="Basic and acidic residues" evidence="1">
    <location>
        <begin position="131"/>
        <end position="141"/>
    </location>
</feature>
<organism evidence="3 4">
    <name type="scientific">Cytospora leucostoma</name>
    <dbReference type="NCBI Taxonomy" id="1230097"/>
    <lineage>
        <taxon>Eukaryota</taxon>
        <taxon>Fungi</taxon>
        <taxon>Dikarya</taxon>
        <taxon>Ascomycota</taxon>
        <taxon>Pezizomycotina</taxon>
        <taxon>Sordariomycetes</taxon>
        <taxon>Sordariomycetidae</taxon>
        <taxon>Diaporthales</taxon>
        <taxon>Cytosporaceae</taxon>
        <taxon>Cytospora</taxon>
    </lineage>
</organism>
<accession>A0A423VJG2</accession>
<name>A0A423VJG2_9PEZI</name>
<comment type="caution">
    <text evidence="3">The sequence shown here is derived from an EMBL/GenBank/DDBJ whole genome shotgun (WGS) entry which is preliminary data.</text>
</comment>
<dbReference type="STRING" id="1230097.A0A423VJG2"/>
<gene>
    <name evidence="3" type="ORF">VPNG_09927</name>
</gene>
<dbReference type="InterPro" id="IPR038305">
    <property type="entry name" value="HeLo_sf"/>
</dbReference>
<evidence type="ECO:0000259" key="2">
    <source>
        <dbReference type="Pfam" id="PF14479"/>
    </source>
</evidence>
<feature type="domain" description="Prion-inhibition and propagation HeLo" evidence="2">
    <location>
        <begin position="6"/>
        <end position="187"/>
    </location>
</feature>
<evidence type="ECO:0000313" key="3">
    <source>
        <dbReference type="EMBL" id="ROV91098.1"/>
    </source>
</evidence>
<feature type="region of interest" description="Disordered" evidence="1">
    <location>
        <begin position="113"/>
        <end position="143"/>
    </location>
</feature>
<dbReference type="OrthoDB" id="20872at2759"/>
<evidence type="ECO:0000313" key="4">
    <source>
        <dbReference type="Proteomes" id="UP000285146"/>
    </source>
</evidence>
<keyword evidence="4" id="KW-1185">Reference proteome</keyword>
<dbReference type="Gene3D" id="1.20.120.1020">
    <property type="entry name" value="Prion-inhibition and propagation, HeLo domain"/>
    <property type="match status" value="1"/>
</dbReference>
<sequence>MAEAAGLALGGIALVSLITTCVDFIEYFEDCRHCIRDITIAMTKVKLMKVRLHQLGRIGQPPVRHCLLEPNTELVHRDWHHVSNALPDGASAIRDIIQETTQLCRKYSYSDSSGASITRKRNQTAQIPSHQESDSSVEKPRPGRLTVLHTVSRSVIWALHDKRKFNGLISDFDCILSSLEKVIEGFQGTTTESDRGTAPMADKSNISKKRDGLQARSPAAPTRGAHTGAARMNHPTTPGGPTYQGNDSRDDSVHFVGVGATVPGDGLEGHRNVRGAIAATYLDNVSHNRSLAVTGAMDGKDMVALATLWRTPAVGAAGQKAEAAKEPVEELKPKGVPGRGDETGDVRDPGSR</sequence>
<feature type="region of interest" description="Disordered" evidence="1">
    <location>
        <begin position="317"/>
        <end position="352"/>
    </location>
</feature>